<dbReference type="STRING" id="644352.J3P2D2"/>
<proteinExistence type="inferred from homology"/>
<reference evidence="10" key="3">
    <citation type="submission" date="2010-09" db="EMBL/GenBank/DDBJ databases">
        <title>Annotation of Gaeumannomyces graminis var. tritici R3-111a-1.</title>
        <authorList>
            <consortium name="The Broad Institute Genome Sequencing Platform"/>
            <person name="Ma L.-J."/>
            <person name="Dead R."/>
            <person name="Young S.K."/>
            <person name="Zeng Q."/>
            <person name="Gargeya S."/>
            <person name="Fitzgerald M."/>
            <person name="Haas B."/>
            <person name="Abouelleil A."/>
            <person name="Alvarado L."/>
            <person name="Arachchi H.M."/>
            <person name="Berlin A."/>
            <person name="Brown A."/>
            <person name="Chapman S.B."/>
            <person name="Chen Z."/>
            <person name="Dunbar C."/>
            <person name="Freedman E."/>
            <person name="Gearin G."/>
            <person name="Gellesch M."/>
            <person name="Goldberg J."/>
            <person name="Griggs A."/>
            <person name="Gujja S."/>
            <person name="Heiman D."/>
            <person name="Howarth C."/>
            <person name="Larson L."/>
            <person name="Lui A."/>
            <person name="MacDonald P.J.P."/>
            <person name="Mehta T."/>
            <person name="Montmayeur A."/>
            <person name="Murphy C."/>
            <person name="Neiman D."/>
            <person name="Pearson M."/>
            <person name="Priest M."/>
            <person name="Roberts A."/>
            <person name="Saif S."/>
            <person name="Shea T."/>
            <person name="Shenoy N."/>
            <person name="Sisk P."/>
            <person name="Stolte C."/>
            <person name="Sykes S."/>
            <person name="Yandava C."/>
            <person name="Wortman J."/>
            <person name="Nusbaum C."/>
            <person name="Birren B."/>
        </authorList>
    </citation>
    <scope>NUCLEOTIDE SEQUENCE</scope>
    <source>
        <strain evidence="10">R3-111a-1</strain>
    </source>
</reference>
<dbReference type="InterPro" id="IPR004583">
    <property type="entry name" value="DNA_repair_Rad4"/>
</dbReference>
<dbReference type="GO" id="GO:0006298">
    <property type="term" value="P:mismatch repair"/>
    <property type="evidence" value="ECO:0007669"/>
    <property type="project" value="TreeGrafter"/>
</dbReference>
<reference evidence="12" key="1">
    <citation type="submission" date="2010-07" db="EMBL/GenBank/DDBJ databases">
        <title>The genome sequence of Gaeumannomyces graminis var. tritici strain R3-111a-1.</title>
        <authorList>
            <consortium name="The Broad Institute Genome Sequencing Platform"/>
            <person name="Ma L.-J."/>
            <person name="Dead R."/>
            <person name="Young S."/>
            <person name="Zeng Q."/>
            <person name="Koehrsen M."/>
            <person name="Alvarado L."/>
            <person name="Berlin A."/>
            <person name="Chapman S.B."/>
            <person name="Chen Z."/>
            <person name="Freedman E."/>
            <person name="Gellesch M."/>
            <person name="Goldberg J."/>
            <person name="Griggs A."/>
            <person name="Gujja S."/>
            <person name="Heilman E.R."/>
            <person name="Heiman D."/>
            <person name="Hepburn T."/>
            <person name="Howarth C."/>
            <person name="Jen D."/>
            <person name="Larson L."/>
            <person name="Mehta T."/>
            <person name="Neiman D."/>
            <person name="Pearson M."/>
            <person name="Roberts A."/>
            <person name="Saif S."/>
            <person name="Shea T."/>
            <person name="Shenoy N."/>
            <person name="Sisk P."/>
            <person name="Stolte C."/>
            <person name="Sykes S."/>
            <person name="Walk T."/>
            <person name="White J."/>
            <person name="Yandava C."/>
            <person name="Haas B."/>
            <person name="Nusbaum C."/>
            <person name="Birren B."/>
        </authorList>
    </citation>
    <scope>NUCLEOTIDE SEQUENCE [LARGE SCALE GENOMIC DNA]</scope>
    <source>
        <strain evidence="12">R3-111a-1</strain>
    </source>
</reference>
<dbReference type="eggNOG" id="KOG2179">
    <property type="taxonomic scope" value="Eukaryota"/>
</dbReference>
<dbReference type="SMART" id="SM01032">
    <property type="entry name" value="BHD_3"/>
    <property type="match status" value="1"/>
</dbReference>
<feature type="compositionally biased region" description="Basic and acidic residues" evidence="6">
    <location>
        <begin position="35"/>
        <end position="44"/>
    </location>
</feature>
<evidence type="ECO:0000256" key="3">
    <source>
        <dbReference type="ARBA" id="ARBA00022763"/>
    </source>
</evidence>
<feature type="region of interest" description="Disordered" evidence="6">
    <location>
        <begin position="652"/>
        <end position="708"/>
    </location>
</feature>
<dbReference type="Pfam" id="PF10403">
    <property type="entry name" value="BHD_1"/>
    <property type="match status" value="1"/>
</dbReference>
<evidence type="ECO:0008006" key="13">
    <source>
        <dbReference type="Google" id="ProtNLM"/>
    </source>
</evidence>
<evidence type="ECO:0000313" key="11">
    <source>
        <dbReference type="EnsemblFungi" id="EJT73824"/>
    </source>
</evidence>
<dbReference type="PANTHER" id="PTHR12135">
    <property type="entry name" value="DNA REPAIR PROTEIN XP-C / RAD4"/>
    <property type="match status" value="1"/>
</dbReference>
<evidence type="ECO:0000256" key="5">
    <source>
        <dbReference type="ARBA" id="ARBA00023242"/>
    </source>
</evidence>
<evidence type="ECO:0000256" key="6">
    <source>
        <dbReference type="SAM" id="MobiDB-lite"/>
    </source>
</evidence>
<dbReference type="GO" id="GO:0003684">
    <property type="term" value="F:damaged DNA binding"/>
    <property type="evidence" value="ECO:0007669"/>
    <property type="project" value="InterPro"/>
</dbReference>
<dbReference type="Pfam" id="PF10405">
    <property type="entry name" value="BHD_3"/>
    <property type="match status" value="1"/>
</dbReference>
<dbReference type="InterPro" id="IPR018328">
    <property type="entry name" value="Rad4_beta-hairpin_dom3"/>
</dbReference>
<dbReference type="InterPro" id="IPR036985">
    <property type="entry name" value="Transglutaminase-like_sf"/>
</dbReference>
<dbReference type="GO" id="GO:0071942">
    <property type="term" value="C:XPC complex"/>
    <property type="evidence" value="ECO:0007669"/>
    <property type="project" value="TreeGrafter"/>
</dbReference>
<feature type="compositionally biased region" description="Acidic residues" evidence="6">
    <location>
        <begin position="855"/>
        <end position="866"/>
    </location>
</feature>
<evidence type="ECO:0000259" key="8">
    <source>
        <dbReference type="SMART" id="SM01031"/>
    </source>
</evidence>
<keyword evidence="4" id="KW-0234">DNA repair</keyword>
<sequence length="917" mass="99884">MAGARTNGRPPVGRRTTRSQAQPPAAAGSSRKKAVPREYRHLLREAGAAPSSPSRLAEPEDGEPPAKRPRRPGQRDATRAQLATPKEPTAPTVKPSAKVAEASEPTDDADEDEDEDIEFEDVALPEPTIQTTYQDSEDDDDDDDVGFEDVDFGALPADAPEAATLELDLSTHRAAAAAEAIKRRGAPKRKPISRTEKERRVEVHKLHICCLLVHAARRNRWCDDAQVQSALRPLLPDKVVDMLKPRSGLTQFGRSESLKDGLVKARGIFQSAFNITERGLRRALWAEEPSHLEDYQAPEDLDSALDKTEFRKSAKYLDGSRDVGAQLFCALLRSVGVETRLVCSLQPLSFVSSTPTLQKPRLKKAEAPKRRMPNYDSYKYVPPSGAIQSSSLVARRLGHPNAAAYVVPPLAQQSLSAAVTKEQGRKPVTGESAFPVYWVEVLDEAHQKWQPVDPIVTCSQARPAKLEPPLTDRLNCLCYAVSFASDGTARDVTRRYAKAYTSKTRRMRVDTLPVPTSSASLAAIAAGLTGEEWYARALSFFARPLGIVTDLDRSEEAELATTAGREPMPRNVADFKGHPTHALERHLKRNEVLIPGAKSSGTVGVGGAGGGRGKGKQQRVERIYRRRDVRIAWSEEKWYRMGRVVRPGEVPVKHIPRRPKPKSKSSYFENRGGDEPDEDDDVDEDPVLGPSSGSTAAGVPIFTEDQTDPYEPPLVVNGHVPKNKFGNVEVFVPSMVPRGGVHLTDELAARAAFVLGVDYAPALTGFEFRDRKGTAVLRGVVVPAECEEAVRLVAATLGDLEAEAEEARRNRALLRLWSRFLKVLRLDEMIGRSMGLGPSGSSSAKPMLEAAAADDGQEEADEVDDEQAGRDDGMEDGGDGGNGIADDVEDDDDTGGGFVAHNDYGDDDDMGGGFMVE</sequence>
<dbReference type="SMART" id="SM01031">
    <property type="entry name" value="BHD_2"/>
    <property type="match status" value="1"/>
</dbReference>
<dbReference type="EnsemblFungi" id="EJT73824">
    <property type="protein sequence ID" value="EJT73824"/>
    <property type="gene ID" value="GGTG_07679"/>
</dbReference>
<keyword evidence="3" id="KW-0227">DNA damage</keyword>
<name>J3P2D2_GAET3</name>
<dbReference type="InterPro" id="IPR038765">
    <property type="entry name" value="Papain-like_cys_pep_sf"/>
</dbReference>
<dbReference type="Pfam" id="PF10404">
    <property type="entry name" value="BHD_2"/>
    <property type="match status" value="1"/>
</dbReference>
<evidence type="ECO:0000256" key="1">
    <source>
        <dbReference type="ARBA" id="ARBA00004123"/>
    </source>
</evidence>
<feature type="domain" description="Rad4 beta-hairpin" evidence="9">
    <location>
        <begin position="720"/>
        <end position="794"/>
    </location>
</feature>
<dbReference type="Proteomes" id="UP000006039">
    <property type="component" value="Unassembled WGS sequence"/>
</dbReference>
<dbReference type="InterPro" id="IPR018327">
    <property type="entry name" value="BHD_2"/>
</dbReference>
<dbReference type="SUPFAM" id="SSF54001">
    <property type="entry name" value="Cysteine proteinases"/>
    <property type="match status" value="1"/>
</dbReference>
<dbReference type="RefSeq" id="XP_009223768.1">
    <property type="nucleotide sequence ID" value="XM_009225504.1"/>
</dbReference>
<dbReference type="Gene3D" id="2.20.20.110">
    <property type="entry name" value="Rad4, beta-hairpin domain BHD1"/>
    <property type="match status" value="1"/>
</dbReference>
<gene>
    <name evidence="11" type="primary">20348137</name>
    <name evidence="10" type="ORF">GGTG_07679</name>
</gene>
<dbReference type="HOGENOM" id="CLU_003639_1_0_1"/>
<dbReference type="GeneID" id="20348137"/>
<dbReference type="FunCoup" id="J3P2D2">
    <property type="interactions" value="131"/>
</dbReference>
<protein>
    <recommendedName>
        <fullName evidence="13">DNA repair protein rhp41</fullName>
    </recommendedName>
</protein>
<accession>J3P2D2</accession>
<evidence type="ECO:0000256" key="4">
    <source>
        <dbReference type="ARBA" id="ARBA00023204"/>
    </source>
</evidence>
<dbReference type="AlphaFoldDB" id="J3P2D2"/>
<evidence type="ECO:0000313" key="10">
    <source>
        <dbReference type="EMBL" id="EJT73824.1"/>
    </source>
</evidence>
<dbReference type="GO" id="GO:0000111">
    <property type="term" value="C:nucleotide-excision repair factor 2 complex"/>
    <property type="evidence" value="ECO:0007669"/>
    <property type="project" value="TreeGrafter"/>
</dbReference>
<keyword evidence="5" id="KW-0539">Nucleus</keyword>
<comment type="similarity">
    <text evidence="2">Belongs to the XPC family.</text>
</comment>
<feature type="region of interest" description="Disordered" evidence="6">
    <location>
        <begin position="835"/>
        <end position="917"/>
    </location>
</feature>
<evidence type="ECO:0000256" key="2">
    <source>
        <dbReference type="ARBA" id="ARBA00009525"/>
    </source>
</evidence>
<feature type="domain" description="Rad4 beta-hairpin" evidence="8">
    <location>
        <begin position="632"/>
        <end position="713"/>
    </location>
</feature>
<dbReference type="OrthoDB" id="300780at2759"/>
<feature type="region of interest" description="Disordered" evidence="6">
    <location>
        <begin position="598"/>
        <end position="620"/>
    </location>
</feature>
<dbReference type="SMART" id="SM01030">
    <property type="entry name" value="BHD_1"/>
    <property type="match status" value="1"/>
</dbReference>
<feature type="compositionally biased region" description="Acidic residues" evidence="6">
    <location>
        <begin position="135"/>
        <end position="145"/>
    </location>
</feature>
<feature type="compositionally biased region" description="Basic residues" evidence="6">
    <location>
        <begin position="654"/>
        <end position="663"/>
    </location>
</feature>
<dbReference type="GO" id="GO:0005737">
    <property type="term" value="C:cytoplasm"/>
    <property type="evidence" value="ECO:0007669"/>
    <property type="project" value="TreeGrafter"/>
</dbReference>
<feature type="compositionally biased region" description="Acidic residues" evidence="6">
    <location>
        <begin position="675"/>
        <end position="686"/>
    </location>
</feature>
<reference evidence="10" key="2">
    <citation type="submission" date="2010-07" db="EMBL/GenBank/DDBJ databases">
        <authorList>
            <consortium name="The Broad Institute Genome Sequencing Platform"/>
            <consortium name="Broad Institute Genome Sequencing Center for Infectious Disease"/>
            <person name="Ma L.-J."/>
            <person name="Dead R."/>
            <person name="Young S."/>
            <person name="Zeng Q."/>
            <person name="Koehrsen M."/>
            <person name="Alvarado L."/>
            <person name="Berlin A."/>
            <person name="Chapman S.B."/>
            <person name="Chen Z."/>
            <person name="Freedman E."/>
            <person name="Gellesch M."/>
            <person name="Goldberg J."/>
            <person name="Griggs A."/>
            <person name="Gujja S."/>
            <person name="Heilman E.R."/>
            <person name="Heiman D."/>
            <person name="Hepburn T."/>
            <person name="Howarth C."/>
            <person name="Jen D."/>
            <person name="Larson L."/>
            <person name="Mehta T."/>
            <person name="Neiman D."/>
            <person name="Pearson M."/>
            <person name="Roberts A."/>
            <person name="Saif S."/>
            <person name="Shea T."/>
            <person name="Shenoy N."/>
            <person name="Sisk P."/>
            <person name="Stolte C."/>
            <person name="Sykes S."/>
            <person name="Walk T."/>
            <person name="White J."/>
            <person name="Yandava C."/>
            <person name="Haas B."/>
            <person name="Nusbaum C."/>
            <person name="Birren B."/>
        </authorList>
    </citation>
    <scope>NUCLEOTIDE SEQUENCE</scope>
    <source>
        <strain evidence="10">R3-111a-1</strain>
    </source>
</reference>
<organism evidence="10">
    <name type="scientific">Gaeumannomyces tritici (strain R3-111a-1)</name>
    <name type="common">Wheat and barley take-all root rot fungus</name>
    <name type="synonym">Gaeumannomyces graminis var. tritici</name>
    <dbReference type="NCBI Taxonomy" id="644352"/>
    <lineage>
        <taxon>Eukaryota</taxon>
        <taxon>Fungi</taxon>
        <taxon>Dikarya</taxon>
        <taxon>Ascomycota</taxon>
        <taxon>Pezizomycotina</taxon>
        <taxon>Sordariomycetes</taxon>
        <taxon>Sordariomycetidae</taxon>
        <taxon>Magnaporthales</taxon>
        <taxon>Magnaporthaceae</taxon>
        <taxon>Gaeumannomyces</taxon>
    </lineage>
</organism>
<keyword evidence="12" id="KW-1185">Reference proteome</keyword>
<evidence type="ECO:0000259" key="7">
    <source>
        <dbReference type="SMART" id="SM01030"/>
    </source>
</evidence>
<dbReference type="Pfam" id="PF03835">
    <property type="entry name" value="Rad4"/>
    <property type="match status" value="1"/>
</dbReference>
<reference evidence="11" key="4">
    <citation type="journal article" date="2015" name="G3 (Bethesda)">
        <title>Genome sequences of three phytopathogenic species of the Magnaporthaceae family of fungi.</title>
        <authorList>
            <person name="Okagaki L.H."/>
            <person name="Nunes C.C."/>
            <person name="Sailsbery J."/>
            <person name="Clay B."/>
            <person name="Brown D."/>
            <person name="John T."/>
            <person name="Oh Y."/>
            <person name="Young N."/>
            <person name="Fitzgerald M."/>
            <person name="Haas B.J."/>
            <person name="Zeng Q."/>
            <person name="Young S."/>
            <person name="Adiconis X."/>
            <person name="Fan L."/>
            <person name="Levin J.Z."/>
            <person name="Mitchell T.K."/>
            <person name="Okubara P.A."/>
            <person name="Farman M.L."/>
            <person name="Kohn L.M."/>
            <person name="Birren B."/>
            <person name="Ma L.-J."/>
            <person name="Dean R.A."/>
        </authorList>
    </citation>
    <scope>NUCLEOTIDE SEQUENCE</scope>
    <source>
        <strain evidence="11">R3-111a-1</strain>
    </source>
</reference>
<feature type="region of interest" description="Disordered" evidence="6">
    <location>
        <begin position="1"/>
        <end position="145"/>
    </location>
</feature>
<reference evidence="11" key="5">
    <citation type="submission" date="2018-04" db="UniProtKB">
        <authorList>
            <consortium name="EnsemblFungi"/>
        </authorList>
    </citation>
    <scope>IDENTIFICATION</scope>
    <source>
        <strain evidence="11">R3-111a-1</strain>
    </source>
</reference>
<dbReference type="InterPro" id="IPR018326">
    <property type="entry name" value="Rad4_beta-hairpin_dom1"/>
</dbReference>
<evidence type="ECO:0000259" key="9">
    <source>
        <dbReference type="SMART" id="SM01032"/>
    </source>
</evidence>
<feature type="compositionally biased region" description="Acidic residues" evidence="6">
    <location>
        <begin position="104"/>
        <end position="123"/>
    </location>
</feature>
<dbReference type="InterPro" id="IPR018325">
    <property type="entry name" value="Rad4/PNGase_transGLS-fold"/>
</dbReference>
<feature type="compositionally biased region" description="Gly residues" evidence="6">
    <location>
        <begin position="603"/>
        <end position="612"/>
    </location>
</feature>
<dbReference type="GO" id="GO:0006289">
    <property type="term" value="P:nucleotide-excision repair"/>
    <property type="evidence" value="ECO:0007669"/>
    <property type="project" value="InterPro"/>
</dbReference>
<comment type="subcellular location">
    <subcellularLocation>
        <location evidence="1">Nucleus</location>
    </subcellularLocation>
</comment>
<dbReference type="Gene3D" id="3.30.70.2460">
    <property type="entry name" value="Rad4, beta-hairpin domain BHD3"/>
    <property type="match status" value="1"/>
</dbReference>
<dbReference type="GO" id="GO:0003697">
    <property type="term" value="F:single-stranded DNA binding"/>
    <property type="evidence" value="ECO:0007669"/>
    <property type="project" value="TreeGrafter"/>
</dbReference>
<feature type="domain" description="Rad4 beta-hairpin" evidence="7">
    <location>
        <begin position="564"/>
        <end position="630"/>
    </location>
</feature>
<dbReference type="PANTHER" id="PTHR12135:SF0">
    <property type="entry name" value="DNA REPAIR PROTEIN COMPLEMENTING XP-C CELLS"/>
    <property type="match status" value="1"/>
</dbReference>
<evidence type="ECO:0000313" key="12">
    <source>
        <dbReference type="Proteomes" id="UP000006039"/>
    </source>
</evidence>
<dbReference type="VEuPathDB" id="FungiDB:GGTG_07679"/>
<dbReference type="Gene3D" id="3.90.260.10">
    <property type="entry name" value="Transglutaminase-like"/>
    <property type="match status" value="1"/>
</dbReference>
<dbReference type="InterPro" id="IPR042488">
    <property type="entry name" value="Rad4_BHD3_sf"/>
</dbReference>
<dbReference type="EMBL" id="GL385398">
    <property type="protein sequence ID" value="EJT73824.1"/>
    <property type="molecule type" value="Genomic_DNA"/>
</dbReference>